<reference evidence="2 3" key="1">
    <citation type="submission" date="2017-08" db="EMBL/GenBank/DDBJ databases">
        <title>Reclassification of Bisgaard taxon 37 and 44.</title>
        <authorList>
            <person name="Christensen H."/>
        </authorList>
    </citation>
    <scope>NUCLEOTIDE SEQUENCE [LARGE SCALE GENOMIC DNA]</scope>
    <source>
        <strain evidence="2 3">111</strain>
    </source>
</reference>
<proteinExistence type="predicted"/>
<sequence length="197" mass="22803">MSIKTCLESLPWINAAYVAKAPSKIACLELNPQGIEVYRQQGRAHLLALINQHLPEALISELTLFTDKLPNQFDVIDLEQKLTQGIKDPEWHSCQEKDNTYVLQGQVPVDLLYFRDHFDSFPLVPGVVILRWIKKQAQKIYPALDYVGQVKNLKFQNFTQPNDLIELTFIWDKDKQRLEFKLETAGKPSCKGYYFYA</sequence>
<dbReference type="Pfam" id="PF22818">
    <property type="entry name" value="ApeI-like"/>
    <property type="match status" value="1"/>
</dbReference>
<evidence type="ECO:0000313" key="3">
    <source>
        <dbReference type="Proteomes" id="UP000265916"/>
    </source>
</evidence>
<gene>
    <name evidence="2" type="ORF">CKF58_01855</name>
</gene>
<evidence type="ECO:0000259" key="1">
    <source>
        <dbReference type="Pfam" id="PF22818"/>
    </source>
</evidence>
<dbReference type="InterPro" id="IPR029069">
    <property type="entry name" value="HotDog_dom_sf"/>
</dbReference>
<dbReference type="Gene3D" id="3.10.129.10">
    <property type="entry name" value="Hotdog Thioesterase"/>
    <property type="match status" value="1"/>
</dbReference>
<protein>
    <recommendedName>
        <fullName evidence="1">ApeI dehydratase-like domain-containing protein</fullName>
    </recommendedName>
</protein>
<dbReference type="InterPro" id="IPR054545">
    <property type="entry name" value="ApeI-like"/>
</dbReference>
<dbReference type="EMBL" id="NRJG01000028">
    <property type="protein sequence ID" value="RIY39717.1"/>
    <property type="molecule type" value="Genomic_DNA"/>
</dbReference>
<organism evidence="2 3">
    <name type="scientific">Psittacicella hinzii</name>
    <dbReference type="NCBI Taxonomy" id="2028575"/>
    <lineage>
        <taxon>Bacteria</taxon>
        <taxon>Pseudomonadati</taxon>
        <taxon>Pseudomonadota</taxon>
        <taxon>Gammaproteobacteria</taxon>
        <taxon>Pasteurellales</taxon>
        <taxon>Psittacicellaceae</taxon>
        <taxon>Psittacicella</taxon>
    </lineage>
</organism>
<evidence type="ECO:0000313" key="2">
    <source>
        <dbReference type="EMBL" id="RIY39717.1"/>
    </source>
</evidence>
<dbReference type="OrthoDB" id="9787658at2"/>
<name>A0A3A1YUG9_9GAMM</name>
<dbReference type="Proteomes" id="UP000265916">
    <property type="component" value="Unassembled WGS sequence"/>
</dbReference>
<dbReference type="SUPFAM" id="SSF54637">
    <property type="entry name" value="Thioesterase/thiol ester dehydrase-isomerase"/>
    <property type="match status" value="1"/>
</dbReference>
<feature type="domain" description="ApeI dehydratase-like" evidence="1">
    <location>
        <begin position="95"/>
        <end position="189"/>
    </location>
</feature>
<accession>A0A3A1YUG9</accession>
<keyword evidence="3" id="KW-1185">Reference proteome</keyword>
<comment type="caution">
    <text evidence="2">The sequence shown here is derived from an EMBL/GenBank/DDBJ whole genome shotgun (WGS) entry which is preliminary data.</text>
</comment>
<dbReference type="AlphaFoldDB" id="A0A3A1YUG9"/>
<dbReference type="RefSeq" id="WP_119530291.1">
    <property type="nucleotide sequence ID" value="NZ_JBHSSP010000037.1"/>
</dbReference>